<evidence type="ECO:0000313" key="3">
    <source>
        <dbReference type="Proteomes" id="UP000008021"/>
    </source>
</evidence>
<dbReference type="Proteomes" id="UP000008021">
    <property type="component" value="Chromosome 11"/>
</dbReference>
<keyword evidence="3" id="KW-1185">Reference proteome</keyword>
<name>A0A0E0F232_9ORYZ</name>
<reference evidence="2" key="1">
    <citation type="submission" date="2015-04" db="UniProtKB">
        <authorList>
            <consortium name="EnsemblPlants"/>
        </authorList>
    </citation>
    <scope>IDENTIFICATION</scope>
</reference>
<dbReference type="EnsemblPlants" id="OMERI11G01980.2">
    <property type="protein sequence ID" value="OMERI11G01980.2"/>
    <property type="gene ID" value="OMERI11G01980"/>
</dbReference>
<evidence type="ECO:0000313" key="2">
    <source>
        <dbReference type="EnsemblPlants" id="OMERI11G01980.2"/>
    </source>
</evidence>
<sequence length="648" mass="69734">MAMTEEDVPAAKKMKTTTEDDHEEEEDGKKRKKVVKRLGKEEVERLLSIKSVTVPTLSDEEMANPVVLRAIRALRASAVTIHKDKEFIRSLFEAKGYVDVEDEGYVDVEDEVSDDDDDDMDIDMQPTAVSGWRSNGWRRGRRLTRRIEAWPVAAEVGTAREGVAGGGGGQRDARRHNSGGRPAWCDEARPTAEEASMARQGAAGGGGGGHGARSCRWVRRGLRRTKASRRGASVQWSHMSAEIWRWWSIGGERRVKTQPSLDRTDNNGARVSFSFLRALCAVSSLKGGCRAKAHGGRSGASLLLDLCVGAVGVSVVMAIMRGCADGEKRRPHFELVSAAKKMKMTMTEDDHEERMIMRRFCWRGGGWEEEEEGGEEAGEGGGGEAACVEAGRADPQRGSEVVKPMPDDDEDDVWQKEVLLRANQLHAERERHQDAQEPGAYPLPLRGKGYVDVEDEVSDDDDDMEMQPEAAAVAVGTAIESGGSGGWDGDRERRQWRLGRRSGAAAVAVGMAVVNGEGGGGSGGWDGGRERRRWQWGRWSGAEEAAAVAVGTAVGSDGGGGDGGRERIRRRRRWGRRSGAEKEAAAVAVGMAVGSGEEGGGGSLATSASAVTAWVLDSPSSSPQSTKPPPSPHPSHPRDSIPALAEAQ</sequence>
<organism evidence="2">
    <name type="scientific">Oryza meridionalis</name>
    <dbReference type="NCBI Taxonomy" id="40149"/>
    <lineage>
        <taxon>Eukaryota</taxon>
        <taxon>Viridiplantae</taxon>
        <taxon>Streptophyta</taxon>
        <taxon>Embryophyta</taxon>
        <taxon>Tracheophyta</taxon>
        <taxon>Spermatophyta</taxon>
        <taxon>Magnoliopsida</taxon>
        <taxon>Liliopsida</taxon>
        <taxon>Poales</taxon>
        <taxon>Poaceae</taxon>
        <taxon>BOP clade</taxon>
        <taxon>Oryzoideae</taxon>
        <taxon>Oryzeae</taxon>
        <taxon>Oryzinae</taxon>
        <taxon>Oryza</taxon>
    </lineage>
</organism>
<feature type="compositionally biased region" description="Basic residues" evidence="1">
    <location>
        <begin position="567"/>
        <end position="576"/>
    </location>
</feature>
<proteinExistence type="predicted"/>
<feature type="region of interest" description="Disordered" evidence="1">
    <location>
        <begin position="551"/>
        <end position="584"/>
    </location>
</feature>
<evidence type="ECO:0000256" key="1">
    <source>
        <dbReference type="SAM" id="MobiDB-lite"/>
    </source>
</evidence>
<feature type="compositionally biased region" description="Gly residues" evidence="1">
    <location>
        <begin position="202"/>
        <end position="211"/>
    </location>
</feature>
<feature type="region of interest" description="Disordered" evidence="1">
    <location>
        <begin position="615"/>
        <end position="648"/>
    </location>
</feature>
<dbReference type="AlphaFoldDB" id="A0A0E0F232"/>
<feature type="compositionally biased region" description="Acidic residues" evidence="1">
    <location>
        <begin position="367"/>
        <end position="378"/>
    </location>
</feature>
<dbReference type="Gramene" id="OMERI11G01980.2">
    <property type="protein sequence ID" value="OMERI11G01980.2"/>
    <property type="gene ID" value="OMERI11G01980"/>
</dbReference>
<feature type="region of interest" description="Disordered" evidence="1">
    <location>
        <begin position="160"/>
        <end position="214"/>
    </location>
</feature>
<accession>A0A0E0F232</accession>
<feature type="compositionally biased region" description="Low complexity" evidence="1">
    <location>
        <begin position="615"/>
        <end position="625"/>
    </location>
</feature>
<reference evidence="2" key="2">
    <citation type="submission" date="2018-05" db="EMBL/GenBank/DDBJ databases">
        <title>OmerRS3 (Oryza meridionalis Reference Sequence Version 3).</title>
        <authorList>
            <person name="Zhang J."/>
            <person name="Kudrna D."/>
            <person name="Lee S."/>
            <person name="Talag J."/>
            <person name="Welchert J."/>
            <person name="Wing R.A."/>
        </authorList>
    </citation>
    <scope>NUCLEOTIDE SEQUENCE [LARGE SCALE GENOMIC DNA]</scope>
    <source>
        <strain evidence="2">cv. OR44</strain>
    </source>
</reference>
<feature type="region of interest" description="Disordered" evidence="1">
    <location>
        <begin position="1"/>
        <end position="34"/>
    </location>
</feature>
<protein>
    <submittedName>
        <fullName evidence="2">Uncharacterized protein</fullName>
    </submittedName>
</protein>
<feature type="region of interest" description="Disordered" evidence="1">
    <location>
        <begin position="428"/>
        <end position="447"/>
    </location>
</feature>
<dbReference type="HOGENOM" id="CLU_422995_0_0_1"/>
<feature type="region of interest" description="Disordered" evidence="1">
    <location>
        <begin position="367"/>
        <end position="386"/>
    </location>
</feature>